<comment type="caution">
    <text evidence="1">The sequence shown here is derived from an EMBL/GenBank/DDBJ whole genome shotgun (WGS) entry which is preliminary data.</text>
</comment>
<evidence type="ECO:0000313" key="2">
    <source>
        <dbReference type="Proteomes" id="UP000633365"/>
    </source>
</evidence>
<organism evidence="1 2">
    <name type="scientific">Ruminococcus difficilis</name>
    <dbReference type="NCBI Taxonomy" id="2763069"/>
    <lineage>
        <taxon>Bacteria</taxon>
        <taxon>Bacillati</taxon>
        <taxon>Bacillota</taxon>
        <taxon>Clostridia</taxon>
        <taxon>Eubacteriales</taxon>
        <taxon>Oscillospiraceae</taxon>
        <taxon>Ruminococcus</taxon>
    </lineage>
</organism>
<reference evidence="1" key="1">
    <citation type="submission" date="2021-01" db="EMBL/GenBank/DDBJ databases">
        <title>Genome public.</title>
        <authorList>
            <person name="Liu C."/>
            <person name="Sun Q."/>
        </authorList>
    </citation>
    <scope>NUCLEOTIDE SEQUENCE</scope>
    <source>
        <strain evidence="1">M6</strain>
    </source>
</reference>
<keyword evidence="2" id="KW-1185">Reference proteome</keyword>
<evidence type="ECO:0000313" key="1">
    <source>
        <dbReference type="EMBL" id="MBK6090065.1"/>
    </source>
</evidence>
<sequence>MLTALQIEEYAGGSFWHIFRRNRVRVGHRYCDSAAVKSVVYEHYRGKLNWTTIDRFVKGQRDRLLCPESVELPASLGYRRFESSELNRRMCGNAALYLLRMAERRDIKTVLVDREGECLDLCERLTEYTEPVYVVTESPELYAAEAEYLLSEKGAILRVSRSAGCLRDADVIISPRCISDDLCCQPTAVLLSGEKPAYPQLSPVIYDYTFELPQKYRDVMPPYLDEMYFASALYALAHARGLSAELFTRCGDGTVIHTRQSLVEMLKKRLSVAGDFS</sequence>
<dbReference type="Proteomes" id="UP000633365">
    <property type="component" value="Unassembled WGS sequence"/>
</dbReference>
<dbReference type="AlphaFoldDB" id="A0A934WUB6"/>
<gene>
    <name evidence="1" type="ORF">JKK62_15675</name>
</gene>
<proteinExistence type="predicted"/>
<dbReference type="RefSeq" id="WP_201428757.1">
    <property type="nucleotide sequence ID" value="NZ_JAEQMG010000173.1"/>
</dbReference>
<protein>
    <submittedName>
        <fullName evidence="1">Uncharacterized protein</fullName>
    </submittedName>
</protein>
<name>A0A934WUB6_9FIRM</name>
<accession>A0A934WUB6</accession>
<dbReference type="EMBL" id="JAEQMG010000173">
    <property type="protein sequence ID" value="MBK6090065.1"/>
    <property type="molecule type" value="Genomic_DNA"/>
</dbReference>